<dbReference type="Gene3D" id="3.40.50.150">
    <property type="entry name" value="Vaccinia Virus protein VP39"/>
    <property type="match status" value="1"/>
</dbReference>
<accession>A0A1I8Q2M5</accession>
<dbReference type="Pfam" id="PF08242">
    <property type="entry name" value="Methyltransf_12"/>
    <property type="match status" value="1"/>
</dbReference>
<dbReference type="KEGG" id="scac:106082366"/>
<sequence>MKMKFLSTMHGKYVQTTLLNCLLRRAIHDTEHTTDLELTRHRKKPAGGGRVLKNTSIVYSFNAWDNVEWDEEQEQKALEAVQKNSTVTMPDDDKIKFKSDADKFWDSFYGVHQNRFFKDRHWLFTEFAELAPNKDIQKSRNIFELGCGVGNTILPILKYSTEPNLKVFGCDFSSKAIEIFRNHPEFDTKRCEIFVMDATSEDWNVPFQPETQDIIVLIFVLSAIEPVKMKRVVENCHRYLKPGGLVLFRDYGRYDLAQLRFKSGKCLEENLYVRGDGTMVYFFTQEEVRKLFTDAGFAEEQNVIDRRLQVNRGRMLKMYRVWIQTKYRKRQT</sequence>
<dbReference type="AlphaFoldDB" id="A0A1I8Q2M5"/>
<dbReference type="GO" id="GO:0032259">
    <property type="term" value="P:methylation"/>
    <property type="evidence" value="ECO:0007669"/>
    <property type="project" value="UniProtKB-KW"/>
</dbReference>
<dbReference type="VEuPathDB" id="VectorBase:SCAU013318"/>
<organism evidence="6 7">
    <name type="scientific">Stomoxys calcitrans</name>
    <name type="common">Stable fly</name>
    <name type="synonym">Conops calcitrans</name>
    <dbReference type="NCBI Taxonomy" id="35570"/>
    <lineage>
        <taxon>Eukaryota</taxon>
        <taxon>Metazoa</taxon>
        <taxon>Ecdysozoa</taxon>
        <taxon>Arthropoda</taxon>
        <taxon>Hexapoda</taxon>
        <taxon>Insecta</taxon>
        <taxon>Pterygota</taxon>
        <taxon>Neoptera</taxon>
        <taxon>Endopterygota</taxon>
        <taxon>Diptera</taxon>
        <taxon>Brachycera</taxon>
        <taxon>Muscomorpha</taxon>
        <taxon>Muscoidea</taxon>
        <taxon>Muscidae</taxon>
        <taxon>Stomoxys</taxon>
    </lineage>
</organism>
<dbReference type="STRING" id="35570.A0A1I8Q2M5"/>
<protein>
    <recommendedName>
        <fullName evidence="4">tRNA N(3)-methylcytidine methyltransferase</fullName>
        <ecNumber evidence="4">2.1.1.-</ecNumber>
    </recommendedName>
</protein>
<gene>
    <name evidence="6" type="primary">106082366</name>
</gene>
<name>A0A1I8Q2M5_STOCA</name>
<evidence type="ECO:0000259" key="5">
    <source>
        <dbReference type="Pfam" id="PF08242"/>
    </source>
</evidence>
<dbReference type="InterPro" id="IPR026113">
    <property type="entry name" value="METTL2/6/8-like"/>
</dbReference>
<evidence type="ECO:0000256" key="4">
    <source>
        <dbReference type="PIRNR" id="PIRNR037755"/>
    </source>
</evidence>
<dbReference type="OrthoDB" id="417697at2759"/>
<dbReference type="PANTHER" id="PTHR22809">
    <property type="entry name" value="METHYLTRANSFERASE-RELATED"/>
    <property type="match status" value="1"/>
</dbReference>
<dbReference type="FunFam" id="3.40.50.150:FF:000145">
    <property type="entry name" value="Methyltransferase-like protein"/>
    <property type="match status" value="1"/>
</dbReference>
<evidence type="ECO:0000256" key="3">
    <source>
        <dbReference type="ARBA" id="ARBA00022679"/>
    </source>
</evidence>
<keyword evidence="2 4" id="KW-0489">Methyltransferase</keyword>
<feature type="domain" description="Methyltransferase type 12" evidence="5">
    <location>
        <begin position="144"/>
        <end position="245"/>
    </location>
</feature>
<comment type="similarity">
    <text evidence="1 4">Belongs to the methyltransferase superfamily. METL family.</text>
</comment>
<dbReference type="PANTHER" id="PTHR22809:SF11">
    <property type="entry name" value="TRNA N(3)-METHYLCYTIDINE METHYLTRANSFERASE METTL2"/>
    <property type="match status" value="1"/>
</dbReference>
<evidence type="ECO:0000313" key="7">
    <source>
        <dbReference type="Proteomes" id="UP000095300"/>
    </source>
</evidence>
<keyword evidence="7" id="KW-1185">Reference proteome</keyword>
<dbReference type="EnsemblMetazoa" id="SCAU013318-RB">
    <property type="protein sequence ID" value="SCAU013318-PB"/>
    <property type="gene ID" value="SCAU013318"/>
</dbReference>
<evidence type="ECO:0000313" key="6">
    <source>
        <dbReference type="EnsemblMetazoa" id="SCAU013318-PB"/>
    </source>
</evidence>
<dbReference type="SUPFAM" id="SSF53335">
    <property type="entry name" value="S-adenosyl-L-methionine-dependent methyltransferases"/>
    <property type="match status" value="1"/>
</dbReference>
<dbReference type="GO" id="GO:0052735">
    <property type="term" value="F:tRNA (cytidine-3-)-methyltransferase activity"/>
    <property type="evidence" value="ECO:0007669"/>
    <property type="project" value="TreeGrafter"/>
</dbReference>
<dbReference type="PIRSF" id="PIRSF037755">
    <property type="entry name" value="Mettl2_prd"/>
    <property type="match status" value="1"/>
</dbReference>
<evidence type="ECO:0000256" key="1">
    <source>
        <dbReference type="ARBA" id="ARBA00009725"/>
    </source>
</evidence>
<comment type="function">
    <text evidence="4">S-adenosyl-L-methionine-dependent methyltransferase.</text>
</comment>
<dbReference type="Proteomes" id="UP000095300">
    <property type="component" value="Unassembled WGS sequence"/>
</dbReference>
<reference evidence="6" key="1">
    <citation type="submission" date="2020-05" db="UniProtKB">
        <authorList>
            <consortium name="EnsemblMetazoa"/>
        </authorList>
    </citation>
    <scope>IDENTIFICATION</scope>
    <source>
        <strain evidence="6">USDA</strain>
    </source>
</reference>
<dbReference type="EC" id="2.1.1.-" evidence="4"/>
<evidence type="ECO:0000256" key="2">
    <source>
        <dbReference type="ARBA" id="ARBA00022603"/>
    </source>
</evidence>
<dbReference type="InterPro" id="IPR029063">
    <property type="entry name" value="SAM-dependent_MTases_sf"/>
</dbReference>
<proteinExistence type="inferred from homology"/>
<keyword evidence="3 4" id="KW-0808">Transferase</keyword>
<dbReference type="CDD" id="cd02440">
    <property type="entry name" value="AdoMet_MTases"/>
    <property type="match status" value="1"/>
</dbReference>
<dbReference type="InterPro" id="IPR013217">
    <property type="entry name" value="Methyltransf_12"/>
</dbReference>